<feature type="domain" description="DUF659" evidence="1">
    <location>
        <begin position="12"/>
        <end position="56"/>
    </location>
</feature>
<evidence type="ECO:0000259" key="1">
    <source>
        <dbReference type="Pfam" id="PF04937"/>
    </source>
</evidence>
<dbReference type="AlphaFoldDB" id="A0AAD9X8Y0"/>
<dbReference type="Proteomes" id="UP001280121">
    <property type="component" value="Unassembled WGS sequence"/>
</dbReference>
<dbReference type="Pfam" id="PF04937">
    <property type="entry name" value="DUF659"/>
    <property type="match status" value="1"/>
</dbReference>
<protein>
    <recommendedName>
        <fullName evidence="1">DUF659 domain-containing protein</fullName>
    </recommendedName>
</protein>
<keyword evidence="3" id="KW-1185">Reference proteome</keyword>
<evidence type="ECO:0000313" key="2">
    <source>
        <dbReference type="EMBL" id="KAK2655080.1"/>
    </source>
</evidence>
<dbReference type="EMBL" id="JANJYI010000003">
    <property type="protein sequence ID" value="KAK2655080.1"/>
    <property type="molecule type" value="Genomic_DNA"/>
</dbReference>
<dbReference type="PANTHER" id="PTHR32166">
    <property type="entry name" value="OSJNBA0013A04.12 PROTEIN"/>
    <property type="match status" value="1"/>
</dbReference>
<organism evidence="2 3">
    <name type="scientific">Dipteronia dyeriana</name>
    <dbReference type="NCBI Taxonomy" id="168575"/>
    <lineage>
        <taxon>Eukaryota</taxon>
        <taxon>Viridiplantae</taxon>
        <taxon>Streptophyta</taxon>
        <taxon>Embryophyta</taxon>
        <taxon>Tracheophyta</taxon>
        <taxon>Spermatophyta</taxon>
        <taxon>Magnoliopsida</taxon>
        <taxon>eudicotyledons</taxon>
        <taxon>Gunneridae</taxon>
        <taxon>Pentapetalae</taxon>
        <taxon>rosids</taxon>
        <taxon>malvids</taxon>
        <taxon>Sapindales</taxon>
        <taxon>Sapindaceae</taxon>
        <taxon>Hippocastanoideae</taxon>
        <taxon>Acereae</taxon>
        <taxon>Dipteronia</taxon>
    </lineage>
</organism>
<reference evidence="2" key="1">
    <citation type="journal article" date="2023" name="Plant J.">
        <title>Genome sequences and population genomics provide insights into the demographic history, inbreeding, and mutation load of two 'living fossil' tree species of Dipteronia.</title>
        <authorList>
            <person name="Feng Y."/>
            <person name="Comes H.P."/>
            <person name="Chen J."/>
            <person name="Zhu S."/>
            <person name="Lu R."/>
            <person name="Zhang X."/>
            <person name="Li P."/>
            <person name="Qiu J."/>
            <person name="Olsen K.M."/>
            <person name="Qiu Y."/>
        </authorList>
    </citation>
    <scope>NUCLEOTIDE SEQUENCE</scope>
    <source>
        <strain evidence="2">KIB01</strain>
    </source>
</reference>
<dbReference type="InterPro" id="IPR007021">
    <property type="entry name" value="DUF659"/>
</dbReference>
<comment type="caution">
    <text evidence="2">The sequence shown here is derived from an EMBL/GenBank/DDBJ whole genome shotgun (WGS) entry which is preliminary data.</text>
</comment>
<gene>
    <name evidence="2" type="ORF">Ddye_008132</name>
</gene>
<name>A0AAD9X8Y0_9ROSI</name>
<accession>A0AAD9X8Y0</accession>
<evidence type="ECO:0000313" key="3">
    <source>
        <dbReference type="Proteomes" id="UP001280121"/>
    </source>
</evidence>
<dbReference type="PANTHER" id="PTHR32166:SF122">
    <property type="entry name" value="OS09G0499600 PROTEIN"/>
    <property type="match status" value="1"/>
</dbReference>
<sequence>MHVNIDVRVQPPTSHEIRYKYLDIEYKERKEYVDNFKNKWEKYGCTIMCDGWTGPTRLSYVYGLVKDVVKEVDEKNIVQIVTNNSSSFVKQDSGKKDIIARNDHRMSSKIRSSEISFYRRAVENTNFFDGNGRRKK</sequence>
<proteinExistence type="predicted"/>